<name>A0A3B4V5M2_SERDU</name>
<proteinExistence type="predicted"/>
<dbReference type="AlphaFoldDB" id="A0A3B4V5M2"/>
<keyword evidence="1" id="KW-0472">Membrane</keyword>
<keyword evidence="1" id="KW-1133">Transmembrane helix</keyword>
<dbReference type="Proteomes" id="UP000261420">
    <property type="component" value="Unplaced"/>
</dbReference>
<keyword evidence="3" id="KW-1185">Reference proteome</keyword>
<feature type="transmembrane region" description="Helical" evidence="1">
    <location>
        <begin position="40"/>
        <end position="63"/>
    </location>
</feature>
<evidence type="ECO:0000256" key="1">
    <source>
        <dbReference type="SAM" id="Phobius"/>
    </source>
</evidence>
<evidence type="ECO:0000313" key="3">
    <source>
        <dbReference type="Proteomes" id="UP000261420"/>
    </source>
</evidence>
<accession>A0A3B4V5M2</accession>
<reference evidence="2" key="2">
    <citation type="submission" date="2025-09" db="UniProtKB">
        <authorList>
            <consortium name="Ensembl"/>
        </authorList>
    </citation>
    <scope>IDENTIFICATION</scope>
</reference>
<protein>
    <submittedName>
        <fullName evidence="2">Uncharacterized protein</fullName>
    </submittedName>
</protein>
<evidence type="ECO:0000313" key="2">
    <source>
        <dbReference type="Ensembl" id="ENSSDUP00000026009.1"/>
    </source>
</evidence>
<reference evidence="2" key="1">
    <citation type="submission" date="2025-08" db="UniProtKB">
        <authorList>
            <consortium name="Ensembl"/>
        </authorList>
    </citation>
    <scope>IDENTIFICATION</scope>
</reference>
<organism evidence="2 3">
    <name type="scientific">Seriola dumerili</name>
    <name type="common">Greater amberjack</name>
    <name type="synonym">Caranx dumerili</name>
    <dbReference type="NCBI Taxonomy" id="41447"/>
    <lineage>
        <taxon>Eukaryota</taxon>
        <taxon>Metazoa</taxon>
        <taxon>Chordata</taxon>
        <taxon>Craniata</taxon>
        <taxon>Vertebrata</taxon>
        <taxon>Euteleostomi</taxon>
        <taxon>Actinopterygii</taxon>
        <taxon>Neopterygii</taxon>
        <taxon>Teleostei</taxon>
        <taxon>Neoteleostei</taxon>
        <taxon>Acanthomorphata</taxon>
        <taxon>Carangaria</taxon>
        <taxon>Carangiformes</taxon>
        <taxon>Carangidae</taxon>
        <taxon>Seriola</taxon>
    </lineage>
</organism>
<keyword evidence="1" id="KW-0812">Transmembrane</keyword>
<sequence length="77" mass="8847">MIVNLVSLVYRSLQPNKYFISYSSASNQLLFFLMKMLQTLLSHMLCSVYVMFSGAIVWIEIFLCGVKDIFVHFAIAT</sequence>
<dbReference type="Ensembl" id="ENSSDUT00000026477.1">
    <property type="protein sequence ID" value="ENSSDUP00000026009.1"/>
    <property type="gene ID" value="ENSSDUG00000018868.1"/>
</dbReference>